<comment type="caution">
    <text evidence="2">The sequence shown here is derived from an EMBL/GenBank/DDBJ whole genome shotgun (WGS) entry which is preliminary data.</text>
</comment>
<gene>
    <name evidence="2" type="ORF">ACFSF0_01845</name>
</gene>
<dbReference type="SUPFAM" id="SSF51126">
    <property type="entry name" value="Pectin lyase-like"/>
    <property type="match status" value="1"/>
</dbReference>
<dbReference type="PANTHER" id="PTHR11319:SF35">
    <property type="entry name" value="OUTER MEMBRANE PROTEIN PMPC-RELATED"/>
    <property type="match status" value="1"/>
</dbReference>
<organism evidence="2 3">
    <name type="scientific">Ottowia flava</name>
    <dbReference type="NCBI Taxonomy" id="2675430"/>
    <lineage>
        <taxon>Bacteria</taxon>
        <taxon>Pseudomonadati</taxon>
        <taxon>Pseudomonadota</taxon>
        <taxon>Betaproteobacteria</taxon>
        <taxon>Burkholderiales</taxon>
        <taxon>Comamonadaceae</taxon>
        <taxon>Ottowia</taxon>
    </lineage>
</organism>
<dbReference type="NCBIfam" id="NF041518">
    <property type="entry name" value="choice_anch_Q"/>
    <property type="match status" value="1"/>
</dbReference>
<keyword evidence="1" id="KW-1133">Transmembrane helix</keyword>
<dbReference type="EMBL" id="JBHUEJ010000004">
    <property type="protein sequence ID" value="MFD1709337.1"/>
    <property type="molecule type" value="Genomic_DNA"/>
</dbReference>
<dbReference type="Proteomes" id="UP001597304">
    <property type="component" value="Unassembled WGS sequence"/>
</dbReference>
<dbReference type="InterPro" id="IPR011050">
    <property type="entry name" value="Pectin_lyase_fold/virulence"/>
</dbReference>
<dbReference type="RefSeq" id="WP_147912832.1">
    <property type="nucleotide sequence ID" value="NZ_JBHUEJ010000004.1"/>
</dbReference>
<keyword evidence="1" id="KW-0812">Transmembrane</keyword>
<keyword evidence="3" id="KW-1185">Reference proteome</keyword>
<keyword evidence="1" id="KW-0472">Membrane</keyword>
<evidence type="ECO:0000313" key="2">
    <source>
        <dbReference type="EMBL" id="MFD1709337.1"/>
    </source>
</evidence>
<proteinExistence type="predicted"/>
<dbReference type="PANTHER" id="PTHR11319">
    <property type="entry name" value="G PROTEIN-COUPLED RECEPTOR-RELATED"/>
    <property type="match status" value="1"/>
</dbReference>
<sequence length="377" mass="36728">MIGLSAVAASAATHTVSTLADTGAGSLRAALATPLTGDTVAFAPALAGTLTLASPLPTITVSLTVTGPGADKVRVLNAAGRVFDLQNAGAVTLNGLSLSGSGLDLGENGGAIRSQGATQLTLDGVAIARSTVTKQWNGGGLGGGVYSGAGSSLSVRASTFEANRADKGGAIYAVGAGLTMVNSTLTQNQADDSGGAISLEFGPASTITQSTLTANSAAIGGGVYVRNTASLNLVNSVLAGNTDRGGANDVDHGNNTVSATGSLFSETDATSVVHNGADSNNLYGADPLLGALASNGGTTQTQLPGAGSPALNAVACTGVALDQRGIARPQGVLCDIGAVEVAAPPAAVPTLSSAAWALLAFVLVGVFAWRRGRIGTS</sequence>
<protein>
    <submittedName>
        <fullName evidence="2">Choice-of-anchor Q domain-containing protein</fullName>
    </submittedName>
</protein>
<evidence type="ECO:0000256" key="1">
    <source>
        <dbReference type="SAM" id="Phobius"/>
    </source>
</evidence>
<dbReference type="InterPro" id="IPR059226">
    <property type="entry name" value="Choice_anch_Q_dom"/>
</dbReference>
<feature type="transmembrane region" description="Helical" evidence="1">
    <location>
        <begin position="351"/>
        <end position="369"/>
    </location>
</feature>
<reference evidence="3" key="1">
    <citation type="journal article" date="2019" name="Int. J. Syst. Evol. Microbiol.">
        <title>The Global Catalogue of Microorganisms (GCM) 10K type strain sequencing project: providing services to taxonomists for standard genome sequencing and annotation.</title>
        <authorList>
            <consortium name="The Broad Institute Genomics Platform"/>
            <consortium name="The Broad Institute Genome Sequencing Center for Infectious Disease"/>
            <person name="Wu L."/>
            <person name="Ma J."/>
        </authorList>
    </citation>
    <scope>NUCLEOTIDE SEQUENCE [LARGE SCALE GENOMIC DNA]</scope>
    <source>
        <strain evidence="3">LMG 29247</strain>
    </source>
</reference>
<name>A0ABW4KMJ6_9BURK</name>
<accession>A0ABW4KMJ6</accession>
<evidence type="ECO:0000313" key="3">
    <source>
        <dbReference type="Proteomes" id="UP001597304"/>
    </source>
</evidence>